<dbReference type="NCBIfam" id="NF041344">
    <property type="entry name" value="XopF"/>
    <property type="match status" value="1"/>
</dbReference>
<gene>
    <name evidence="2" type="ORF">AX018_105517</name>
</gene>
<comment type="caution">
    <text evidence="2">The sequence shown here is derived from an EMBL/GenBank/DDBJ whole genome shotgun (WGS) entry which is preliminary data.</text>
</comment>
<sequence length="763" mass="82155">MTGKGVTGKPLLSGISVRSDSGRDLPVPQDPLAPGPSSRLVPVSQELANLSMSRRHSSARLDGSSMPPRVTLPPPGSVSGRSLVENLGVEGSSQRHGSQRAGSVASSSIHGSQFHSTVGVMGDVEWGHSRRSDFSQSNRTYLPSLDSLSRSNSASSLDLDEVGPRGVDREDAAQGRDAPGAVTLEGMRAAVVGYLADMHRAGDAEGNPLPLAQRDQQEEMEAEYTQWAAERLMERHRADGGYRFRDSMEPVGLMRASVPVAYESLKGFMTSATRTPSGGSISTLQDNNDGPTAAKFWPAVYGGLLAGPVNYLTESIVIPSMDRRARVANMPLFKALDPKVLVPDPPPVQLEVTADGAKRFWRPVRDQEVGHIATTGSVDRPTLNALRGQAHDHRKFVETRQKLMDGKAEAALFKPTLTAGANALRRWVSSPSTLASPFQVFGWGAVASGGASALNKAVLDTTKALPGTGQVTVSDLVGGTQRMNLFRLAVPDETQEPLQWKDAKRLPGFALDVLKEGVPLLGEAFRSGSGFFHATRDFVVRSVGGNVVTGAAAAAAGLQLASIVRGLYGVPASGEPTNSHASVLQQAGQSFMSELGWSGWKALMGDISGELASRLDRRRDQKQERLWREARGEMRALDPVLENVLASTNLILDPQLAAEEGRAGPAAARNPVVQQMVEQIRDRIQTLVEVSPQGIIEHATVADTAQMLRKMIETSYSQATLLSEGVDVPRLKEVIERLERVVKHLEQRESLIEWRQGRRPHAD</sequence>
<evidence type="ECO:0000313" key="2">
    <source>
        <dbReference type="EMBL" id="RAR76070.1"/>
    </source>
</evidence>
<dbReference type="NCBIfam" id="NF041346">
    <property type="entry name" value="XopF2"/>
    <property type="match status" value="1"/>
</dbReference>
<reference evidence="2 3" key="1">
    <citation type="submission" date="2018-06" db="EMBL/GenBank/DDBJ databases">
        <title>Genomic Encyclopedia of Archaeal and Bacterial Type Strains, Phase II (KMG-II): from individual species to whole genera.</title>
        <authorList>
            <person name="Goeker M."/>
        </authorList>
    </citation>
    <scope>NUCLEOTIDE SEQUENCE [LARGE SCALE GENOMIC DNA]</scope>
    <source>
        <strain evidence="2 3">CFPB 3232</strain>
    </source>
</reference>
<feature type="region of interest" description="Disordered" evidence="1">
    <location>
        <begin position="131"/>
        <end position="181"/>
    </location>
</feature>
<proteinExistence type="predicted"/>
<dbReference type="Proteomes" id="UP000248856">
    <property type="component" value="Unassembled WGS sequence"/>
</dbReference>
<name>A0A328YQX5_9BURK</name>
<dbReference type="RefSeq" id="WP_111881186.1">
    <property type="nucleotide sequence ID" value="NZ_CBCSGC010000093.1"/>
</dbReference>
<dbReference type="EMBL" id="QLTA01000055">
    <property type="protein sequence ID" value="RAR76070.1"/>
    <property type="molecule type" value="Genomic_DNA"/>
</dbReference>
<feature type="compositionally biased region" description="Basic and acidic residues" evidence="1">
    <location>
        <begin position="162"/>
        <end position="174"/>
    </location>
</feature>
<keyword evidence="3" id="KW-1185">Reference proteome</keyword>
<evidence type="ECO:0000256" key="1">
    <source>
        <dbReference type="SAM" id="MobiDB-lite"/>
    </source>
</evidence>
<feature type="compositionally biased region" description="Low complexity" evidence="1">
    <location>
        <begin position="142"/>
        <end position="157"/>
    </location>
</feature>
<organism evidence="2 3">
    <name type="scientific">Paracidovorax anthurii</name>
    <dbReference type="NCBI Taxonomy" id="78229"/>
    <lineage>
        <taxon>Bacteria</taxon>
        <taxon>Pseudomonadati</taxon>
        <taxon>Pseudomonadota</taxon>
        <taxon>Betaproteobacteria</taxon>
        <taxon>Burkholderiales</taxon>
        <taxon>Comamonadaceae</taxon>
        <taxon>Paracidovorax</taxon>
    </lineage>
</organism>
<dbReference type="AlphaFoldDB" id="A0A328YQX5"/>
<feature type="region of interest" description="Disordered" evidence="1">
    <location>
        <begin position="1"/>
        <end position="83"/>
    </location>
</feature>
<accession>A0A328YQX5</accession>
<evidence type="ECO:0000313" key="3">
    <source>
        <dbReference type="Proteomes" id="UP000248856"/>
    </source>
</evidence>
<protein>
    <submittedName>
        <fullName evidence="2">Uncharacterized protein</fullName>
    </submittedName>
</protein>
<dbReference type="OrthoDB" id="8802630at2"/>